<evidence type="ECO:0000256" key="7">
    <source>
        <dbReference type="ARBA" id="ARBA00022741"/>
    </source>
</evidence>
<keyword evidence="4" id="KW-1003">Cell membrane</keyword>
<dbReference type="Proteomes" id="UP000028875">
    <property type="component" value="Unassembled WGS sequence"/>
</dbReference>
<evidence type="ECO:0000259" key="13">
    <source>
        <dbReference type="PROSITE" id="PS50109"/>
    </source>
</evidence>
<evidence type="ECO:0000256" key="6">
    <source>
        <dbReference type="ARBA" id="ARBA00022679"/>
    </source>
</evidence>
<proteinExistence type="predicted"/>
<reference evidence="16" key="2">
    <citation type="submission" date="2014-05" db="EMBL/GenBank/DDBJ databases">
        <title>Draft genome sequence of Virgibacillus massiliensis Vm-5.</title>
        <authorList>
            <person name="Khelaifia S."/>
            <person name="Croce O."/>
            <person name="Lagier J.C."/>
            <person name="Raoult D."/>
        </authorList>
    </citation>
    <scope>NUCLEOTIDE SEQUENCE [LARGE SCALE GENOMIC DNA]</scope>
    <source>
        <strain evidence="16">Vm-5</strain>
    </source>
</reference>
<keyword evidence="12" id="KW-0812">Transmembrane</keyword>
<comment type="caution">
    <text evidence="15">The sequence shown here is derived from an EMBL/GenBank/DDBJ whole genome shotgun (WGS) entry which is preliminary data.</text>
</comment>
<comment type="catalytic activity">
    <reaction evidence="1">
        <text>ATP + protein L-histidine = ADP + protein N-phospho-L-histidine.</text>
        <dbReference type="EC" id="2.7.13.3"/>
    </reaction>
</comment>
<dbReference type="InterPro" id="IPR003660">
    <property type="entry name" value="HAMP_dom"/>
</dbReference>
<dbReference type="PANTHER" id="PTHR34220:SF7">
    <property type="entry name" value="SENSOR HISTIDINE KINASE YPDA"/>
    <property type="match status" value="1"/>
</dbReference>
<dbReference type="GO" id="GO:0005524">
    <property type="term" value="F:ATP binding"/>
    <property type="evidence" value="ECO:0007669"/>
    <property type="project" value="UniProtKB-KW"/>
</dbReference>
<keyword evidence="6" id="KW-0808">Transferase</keyword>
<keyword evidence="5" id="KW-0597">Phosphoprotein</keyword>
<keyword evidence="10" id="KW-0902">Two-component regulatory system</keyword>
<dbReference type="PROSITE" id="PS50885">
    <property type="entry name" value="HAMP"/>
    <property type="match status" value="1"/>
</dbReference>
<dbReference type="InterPro" id="IPR036890">
    <property type="entry name" value="HATPase_C_sf"/>
</dbReference>
<dbReference type="InterPro" id="IPR003594">
    <property type="entry name" value="HATPase_dom"/>
</dbReference>
<dbReference type="STRING" id="1462526.BN990_01300"/>
<reference evidence="15 16" key="1">
    <citation type="submission" date="2014-03" db="EMBL/GenBank/DDBJ databases">
        <authorList>
            <person name="Urmite Genomes U."/>
        </authorList>
    </citation>
    <scope>NUCLEOTIDE SEQUENCE [LARGE SCALE GENOMIC DNA]</scope>
    <source>
        <strain evidence="15 16">Vm-5</strain>
    </source>
</reference>
<keyword evidence="11 12" id="KW-0472">Membrane</keyword>
<dbReference type="EC" id="2.7.13.3" evidence="3"/>
<evidence type="ECO:0000256" key="5">
    <source>
        <dbReference type="ARBA" id="ARBA00022553"/>
    </source>
</evidence>
<dbReference type="GO" id="GO:0005886">
    <property type="term" value="C:plasma membrane"/>
    <property type="evidence" value="ECO:0007669"/>
    <property type="project" value="UniProtKB-SubCell"/>
</dbReference>
<evidence type="ECO:0000256" key="10">
    <source>
        <dbReference type="ARBA" id="ARBA00023012"/>
    </source>
</evidence>
<evidence type="ECO:0000256" key="4">
    <source>
        <dbReference type="ARBA" id="ARBA00022475"/>
    </source>
</evidence>
<evidence type="ECO:0000313" key="16">
    <source>
        <dbReference type="Proteomes" id="UP000028875"/>
    </source>
</evidence>
<dbReference type="SUPFAM" id="SSF55874">
    <property type="entry name" value="ATPase domain of HSP90 chaperone/DNA topoisomerase II/histidine kinase"/>
    <property type="match status" value="1"/>
</dbReference>
<keyword evidence="7" id="KW-0547">Nucleotide-binding</keyword>
<dbReference type="RefSeq" id="WP_021289090.1">
    <property type="nucleotide sequence ID" value="NZ_BNER01000003.1"/>
</dbReference>
<dbReference type="Gene3D" id="6.10.340.10">
    <property type="match status" value="1"/>
</dbReference>
<name>A0A024Q975_9BACI</name>
<organism evidence="15 16">
    <name type="scientific">Virgibacillus massiliensis</name>
    <dbReference type="NCBI Taxonomy" id="1462526"/>
    <lineage>
        <taxon>Bacteria</taxon>
        <taxon>Bacillati</taxon>
        <taxon>Bacillota</taxon>
        <taxon>Bacilli</taxon>
        <taxon>Bacillales</taxon>
        <taxon>Bacillaceae</taxon>
        <taxon>Virgibacillus</taxon>
    </lineage>
</organism>
<gene>
    <name evidence="15" type="ORF">BN990_01300</name>
</gene>
<comment type="subcellular location">
    <subcellularLocation>
        <location evidence="2">Cell membrane</location>
        <topology evidence="2">Multi-pass membrane protein</topology>
    </subcellularLocation>
</comment>
<dbReference type="eggNOG" id="COG2972">
    <property type="taxonomic scope" value="Bacteria"/>
</dbReference>
<evidence type="ECO:0000256" key="11">
    <source>
        <dbReference type="ARBA" id="ARBA00023136"/>
    </source>
</evidence>
<dbReference type="InterPro" id="IPR005467">
    <property type="entry name" value="His_kinase_dom"/>
</dbReference>
<dbReference type="EMBL" id="CCDP010000001">
    <property type="protein sequence ID" value="CDQ39019.1"/>
    <property type="molecule type" value="Genomic_DNA"/>
</dbReference>
<dbReference type="GO" id="GO:0000155">
    <property type="term" value="F:phosphorelay sensor kinase activity"/>
    <property type="evidence" value="ECO:0007669"/>
    <property type="project" value="InterPro"/>
</dbReference>
<evidence type="ECO:0000256" key="1">
    <source>
        <dbReference type="ARBA" id="ARBA00000085"/>
    </source>
</evidence>
<keyword evidence="12" id="KW-1133">Transmembrane helix</keyword>
<evidence type="ECO:0000256" key="8">
    <source>
        <dbReference type="ARBA" id="ARBA00022777"/>
    </source>
</evidence>
<dbReference type="PROSITE" id="PS50109">
    <property type="entry name" value="HIS_KIN"/>
    <property type="match status" value="1"/>
</dbReference>
<keyword evidence="9" id="KW-0067">ATP-binding</keyword>
<dbReference type="Pfam" id="PF06580">
    <property type="entry name" value="His_kinase"/>
    <property type="match status" value="1"/>
</dbReference>
<dbReference type="AlphaFoldDB" id="A0A024Q975"/>
<feature type="domain" description="Histidine kinase" evidence="13">
    <location>
        <begin position="463"/>
        <end position="576"/>
    </location>
</feature>
<dbReference type="Pfam" id="PF02518">
    <property type="entry name" value="HATPase_c"/>
    <property type="match status" value="1"/>
</dbReference>
<feature type="transmembrane region" description="Helical" evidence="12">
    <location>
        <begin position="12"/>
        <end position="34"/>
    </location>
</feature>
<evidence type="ECO:0000313" key="15">
    <source>
        <dbReference type="EMBL" id="CDQ39019.1"/>
    </source>
</evidence>
<feature type="transmembrane region" description="Helical" evidence="12">
    <location>
        <begin position="279"/>
        <end position="303"/>
    </location>
</feature>
<sequence>MKKWFHRSLKNQLIAFILIVVLIPIIILGLISYYSTVQLSKDRAEISGESFLEQIQDSISFIINDVENMSVFLIGNQAVQEYLQVEGDPIYPQREIYGFLSNLAFSKQYIDDIIIYPSNGNSPISTNLVMDTEEMGIFDRIPSNKWWSYRKENETVDGRQERISLTRPIRSTSDFEQIGYLTINLNVKVIEAYLNAGELEWDGSVFILNNGKLLSGNQTVSQQVDSSELQQIIDQTKQDRFTYELGAEKFTIFTKEIETVGWDLVSVIPFQEYSSQNKYILWLTVYSVILAGVLITALVIFFISKVLRPLIKLTDTIRTANPGDKLSAVDSFSYNEIGDLISSYNQLNERISVLMRQVQKNEAIKRQADLQALQSQINPHFLYNTLASVHWIALQSQAYDISRVVSSLSTFLQFSLNKGNEYCTIEQEVGHVRHYVDIKEIRFPDTFSLQLDIPEEIKQDCILKLILQPLVENSIKHGFFSLQQHYGRIKITAEKKDNRIHFAVMDNGAGMSEAKRKELQSQFLEDPLSSGVIGTNYGLRNVNLRLCLHFGQASGLRIFSEKLAGTTIQFSIPRKGR</sequence>
<dbReference type="InterPro" id="IPR050640">
    <property type="entry name" value="Bact_2-comp_sensor_kinase"/>
</dbReference>
<dbReference type="PANTHER" id="PTHR34220">
    <property type="entry name" value="SENSOR HISTIDINE KINASE YPDA"/>
    <property type="match status" value="1"/>
</dbReference>
<evidence type="ECO:0000256" key="2">
    <source>
        <dbReference type="ARBA" id="ARBA00004651"/>
    </source>
</evidence>
<keyword evidence="8 15" id="KW-0418">Kinase</keyword>
<evidence type="ECO:0000256" key="9">
    <source>
        <dbReference type="ARBA" id="ARBA00022840"/>
    </source>
</evidence>
<dbReference type="OrthoDB" id="9776552at2"/>
<feature type="domain" description="HAMP" evidence="14">
    <location>
        <begin position="304"/>
        <end position="356"/>
    </location>
</feature>
<accession>A0A024Q975</accession>
<keyword evidence="16" id="KW-1185">Reference proteome</keyword>
<dbReference type="InterPro" id="IPR010559">
    <property type="entry name" value="Sig_transdc_His_kin_internal"/>
</dbReference>
<evidence type="ECO:0000256" key="3">
    <source>
        <dbReference type="ARBA" id="ARBA00012438"/>
    </source>
</evidence>
<dbReference type="Gene3D" id="3.30.565.10">
    <property type="entry name" value="Histidine kinase-like ATPase, C-terminal domain"/>
    <property type="match status" value="1"/>
</dbReference>
<evidence type="ECO:0000259" key="14">
    <source>
        <dbReference type="PROSITE" id="PS50885"/>
    </source>
</evidence>
<evidence type="ECO:0000256" key="12">
    <source>
        <dbReference type="SAM" id="Phobius"/>
    </source>
</evidence>
<protein>
    <recommendedName>
        <fullName evidence="3">histidine kinase</fullName>
        <ecNumber evidence="3">2.7.13.3</ecNumber>
    </recommendedName>
</protein>